<keyword evidence="3" id="KW-1185">Reference proteome</keyword>
<evidence type="ECO:0000313" key="2">
    <source>
        <dbReference type="EMBL" id="KNZ69944.1"/>
    </source>
</evidence>
<evidence type="ECO:0008006" key="4">
    <source>
        <dbReference type="Google" id="ProtNLM"/>
    </source>
</evidence>
<reference evidence="3" key="1">
    <citation type="submission" date="2015-07" db="EMBL/GenBank/DDBJ databases">
        <title>Complete Genome of Thermincola ferriacetica strain Z-0001T.</title>
        <authorList>
            <person name="Lusk B."/>
            <person name="Badalamenti J.P."/>
            <person name="Parameswaran P."/>
            <person name="Bond D.R."/>
            <person name="Torres C.I."/>
        </authorList>
    </citation>
    <scope>NUCLEOTIDE SEQUENCE [LARGE SCALE GENOMIC DNA]</scope>
    <source>
        <strain evidence="3">Z-0001</strain>
    </source>
</reference>
<evidence type="ECO:0000313" key="3">
    <source>
        <dbReference type="Proteomes" id="UP000037175"/>
    </source>
</evidence>
<protein>
    <recommendedName>
        <fullName evidence="4">CARD domain-containing protein</fullName>
    </recommendedName>
</protein>
<organism evidence="2 3">
    <name type="scientific">Thermincola ferriacetica</name>
    <dbReference type="NCBI Taxonomy" id="281456"/>
    <lineage>
        <taxon>Bacteria</taxon>
        <taxon>Bacillati</taxon>
        <taxon>Bacillota</taxon>
        <taxon>Clostridia</taxon>
        <taxon>Eubacteriales</taxon>
        <taxon>Thermincolaceae</taxon>
        <taxon>Thermincola</taxon>
    </lineage>
</organism>
<feature type="coiled-coil region" evidence="1">
    <location>
        <begin position="169"/>
        <end position="196"/>
    </location>
</feature>
<dbReference type="AlphaFoldDB" id="A0A0L6W4D4"/>
<sequence length="343" mass="38305" precursor="true">MERKTVVTALSGVLIGGLLLTGGLAFAGDTDNAASNSWAGKIPVVGKLLQGAGGMMKGRGHFRAGGQMLSQDTLDQLVKEEVITQNKADEIKAYIDKLAQERQAQDPGTRPGARQDLFTQLVTNNILTQEQADTIKAKIREIADQQHQQRISDSLKALVEKGTVTQEQADKILQKFNEAEKEREEMAQKMENMTLKEIRSYMQNREKPQSPVEQLVSDGVITQEQADAFYGAMRELAQKQQLERTADSLKGLVEKGTITQEQADKIVKQFENAQKNREALFEKIKDMTPEERRAYMENNRKEFKNPLTQLVTDGVITQEQADAVRKVLPQGGFKAEGFRGGRR</sequence>
<name>A0A0L6W4D4_9FIRM</name>
<dbReference type="PATRIC" id="fig|281456.6.peg.1406"/>
<proteinExistence type="predicted"/>
<evidence type="ECO:0000256" key="1">
    <source>
        <dbReference type="SAM" id="Coils"/>
    </source>
</evidence>
<dbReference type="EMBL" id="LGTE01000007">
    <property type="protein sequence ID" value="KNZ69944.1"/>
    <property type="molecule type" value="Genomic_DNA"/>
</dbReference>
<dbReference type="RefSeq" id="WP_052217384.1">
    <property type="nucleotide sequence ID" value="NZ_LGTE01000007.1"/>
</dbReference>
<comment type="caution">
    <text evidence="2">The sequence shown here is derived from an EMBL/GenBank/DDBJ whole genome shotgun (WGS) entry which is preliminary data.</text>
</comment>
<keyword evidence="1" id="KW-0175">Coiled coil</keyword>
<accession>A0A0L6W4D4</accession>
<dbReference type="Proteomes" id="UP000037175">
    <property type="component" value="Unassembled WGS sequence"/>
</dbReference>
<gene>
    <name evidence="2" type="ORF">Tfer_1324</name>
</gene>